<dbReference type="Proteomes" id="UP000767854">
    <property type="component" value="Unassembled WGS sequence"/>
</dbReference>
<keyword evidence="7" id="KW-1185">Reference proteome</keyword>
<evidence type="ECO:0000313" key="7">
    <source>
        <dbReference type="Proteomes" id="UP000767854"/>
    </source>
</evidence>
<feature type="domain" description="PASTA" evidence="5">
    <location>
        <begin position="581"/>
        <end position="646"/>
    </location>
</feature>
<dbReference type="SUPFAM" id="SSF56601">
    <property type="entry name" value="beta-lactamase/transpeptidase-like"/>
    <property type="match status" value="1"/>
</dbReference>
<keyword evidence="4" id="KW-0812">Transmembrane</keyword>
<dbReference type="Pfam" id="PF00905">
    <property type="entry name" value="Transpeptidase"/>
    <property type="match status" value="1"/>
</dbReference>
<evidence type="ECO:0000256" key="2">
    <source>
        <dbReference type="ARBA" id="ARBA00007171"/>
    </source>
</evidence>
<organism evidence="6 7">
    <name type="scientific">Fusibacter tunisiensis</name>
    <dbReference type="NCBI Taxonomy" id="1008308"/>
    <lineage>
        <taxon>Bacteria</taxon>
        <taxon>Bacillati</taxon>
        <taxon>Bacillota</taxon>
        <taxon>Clostridia</taxon>
        <taxon>Eubacteriales</taxon>
        <taxon>Eubacteriales Family XII. Incertae Sedis</taxon>
        <taxon>Fusibacter</taxon>
    </lineage>
</organism>
<dbReference type="PROSITE" id="PS51178">
    <property type="entry name" value="PASTA"/>
    <property type="match status" value="1"/>
</dbReference>
<gene>
    <name evidence="6" type="ORF">JOC49_000005</name>
</gene>
<dbReference type="InterPro" id="IPR001460">
    <property type="entry name" value="PCN-bd_Tpept"/>
</dbReference>
<dbReference type="InterPro" id="IPR050515">
    <property type="entry name" value="Beta-lactam/transpept"/>
</dbReference>
<dbReference type="SUPFAM" id="SSF54184">
    <property type="entry name" value="Penicillin-binding protein 2x (pbp-2x), c-terminal domain"/>
    <property type="match status" value="1"/>
</dbReference>
<dbReference type="InterPro" id="IPR005543">
    <property type="entry name" value="PASTA_dom"/>
</dbReference>
<dbReference type="InterPro" id="IPR005311">
    <property type="entry name" value="PBP_dimer"/>
</dbReference>
<comment type="caution">
    <text evidence="6">The sequence shown here is derived from an EMBL/GenBank/DDBJ whole genome shotgun (WGS) entry which is preliminary data.</text>
</comment>
<dbReference type="EMBL" id="JAFBDT010000001">
    <property type="protein sequence ID" value="MBM7560496.1"/>
    <property type="molecule type" value="Genomic_DNA"/>
</dbReference>
<dbReference type="RefSeq" id="WP_204660980.1">
    <property type="nucleotide sequence ID" value="NZ_JAFBDT010000001.1"/>
</dbReference>
<keyword evidence="3 4" id="KW-0472">Membrane</keyword>
<dbReference type="Pfam" id="PF03793">
    <property type="entry name" value="PASTA"/>
    <property type="match status" value="1"/>
</dbReference>
<comment type="similarity">
    <text evidence="2">Belongs to the transpeptidase family.</text>
</comment>
<dbReference type="CDD" id="cd06577">
    <property type="entry name" value="PASTA_pknB"/>
    <property type="match status" value="1"/>
</dbReference>
<reference evidence="6 7" key="1">
    <citation type="submission" date="2021-01" db="EMBL/GenBank/DDBJ databases">
        <title>Genomic Encyclopedia of Type Strains, Phase IV (KMG-IV): sequencing the most valuable type-strain genomes for metagenomic binning, comparative biology and taxonomic classification.</title>
        <authorList>
            <person name="Goeker M."/>
        </authorList>
    </citation>
    <scope>NUCLEOTIDE SEQUENCE [LARGE SCALE GENOMIC DNA]</scope>
    <source>
        <strain evidence="6 7">DSM 24436</strain>
    </source>
</reference>
<protein>
    <submittedName>
        <fullName evidence="6">Stage V sporulation protein D (Sporulation-specific penicillin-binding protein)</fullName>
    </submittedName>
</protein>
<sequence>MQKQRKRMLFIFIWIIIAMVALVVRLFYIQVITGEELAKKAERQQVKSIVVPAKRGDILDRNGDRIAFSMKTYSVWANATNIMKPNETGALIAETIEEDAKAISDAIINSKTSFVKVATDLTKSEADLIRSKNIWGISITEDTKRIYPYGNLASHVIGNVNADNEGFLGLEMHYNTLLKGEPGLHHITTDVHGRQLAYGEENLSAPINGKSIRLTLDDSIQYFLETRLEDALMAENAKTVSAIVMDPNSGEIIGMASKPDYDLNNPREKRADVSDETWAEMTNEDRVTYWHSIWKNPILSNTYEPGSTFKAVTSAIALEEHLVEMDDSFHCNGYTTVNGIRLKCWIYPASHGHETFLQAFVNSCNPTFVEVAKKIGAETFYDYLDQFGLFEKTGIDLPNEANSISLPFESVGPIELATLSYGHGINVTMLQMTRVISAFVNGGYLMKPQLVKEVIDETGEVILEFAPEIEERIISQETSDKMKDLFTAAVGSNKHRAYIDGITVGGKSGTSTKMVGSEYQEDVVVSSFVGIAPMENPEYVVLVVVDEPQVGSTGTEVAAPIVRSILEDIFRYRNVVPDISVLESVEIPNLIGLPYEEAIEMLDKVGLQYSTEPIVIEDSMQIILDQFPKAGTKVDKNTIVILSVES</sequence>
<evidence type="ECO:0000313" key="6">
    <source>
        <dbReference type="EMBL" id="MBM7560496.1"/>
    </source>
</evidence>
<dbReference type="InterPro" id="IPR036138">
    <property type="entry name" value="PBP_dimer_sf"/>
</dbReference>
<evidence type="ECO:0000256" key="4">
    <source>
        <dbReference type="SAM" id="Phobius"/>
    </source>
</evidence>
<evidence type="ECO:0000259" key="5">
    <source>
        <dbReference type="PROSITE" id="PS51178"/>
    </source>
</evidence>
<evidence type="ECO:0000256" key="1">
    <source>
        <dbReference type="ARBA" id="ARBA00004370"/>
    </source>
</evidence>
<dbReference type="PANTHER" id="PTHR30627:SF1">
    <property type="entry name" value="PEPTIDOGLYCAN D,D-TRANSPEPTIDASE FTSI"/>
    <property type="match status" value="1"/>
</dbReference>
<dbReference type="Gene3D" id="3.30.10.20">
    <property type="match status" value="1"/>
</dbReference>
<dbReference type="PANTHER" id="PTHR30627">
    <property type="entry name" value="PEPTIDOGLYCAN D,D-TRANSPEPTIDASE"/>
    <property type="match status" value="1"/>
</dbReference>
<dbReference type="SUPFAM" id="SSF56519">
    <property type="entry name" value="Penicillin binding protein dimerisation domain"/>
    <property type="match status" value="1"/>
</dbReference>
<proteinExistence type="inferred from homology"/>
<comment type="subcellular location">
    <subcellularLocation>
        <location evidence="1">Membrane</location>
    </subcellularLocation>
</comment>
<dbReference type="Gene3D" id="3.40.710.10">
    <property type="entry name" value="DD-peptidase/beta-lactamase superfamily"/>
    <property type="match status" value="1"/>
</dbReference>
<keyword evidence="4" id="KW-1133">Transmembrane helix</keyword>
<feature type="transmembrane region" description="Helical" evidence="4">
    <location>
        <begin position="9"/>
        <end position="28"/>
    </location>
</feature>
<dbReference type="SMART" id="SM00740">
    <property type="entry name" value="PASTA"/>
    <property type="match status" value="1"/>
</dbReference>
<name>A0ABS2MM70_9FIRM</name>
<accession>A0ABS2MM70</accession>
<dbReference type="InterPro" id="IPR012338">
    <property type="entry name" value="Beta-lactam/transpept-like"/>
</dbReference>
<dbReference type="Gene3D" id="3.90.1310.10">
    <property type="entry name" value="Penicillin-binding protein 2a (Domain 2)"/>
    <property type="match status" value="1"/>
</dbReference>
<evidence type="ECO:0000256" key="3">
    <source>
        <dbReference type="ARBA" id="ARBA00023136"/>
    </source>
</evidence>
<dbReference type="Pfam" id="PF03717">
    <property type="entry name" value="PBP_dimer"/>
    <property type="match status" value="1"/>
</dbReference>